<evidence type="ECO:0000256" key="1">
    <source>
        <dbReference type="SAM" id="MobiDB-lite"/>
    </source>
</evidence>
<keyword evidence="3" id="KW-1185">Reference proteome</keyword>
<proteinExistence type="predicted"/>
<feature type="region of interest" description="Disordered" evidence="1">
    <location>
        <begin position="15"/>
        <end position="245"/>
    </location>
</feature>
<evidence type="ECO:0000313" key="2">
    <source>
        <dbReference type="EMBL" id="MBP2400894.1"/>
    </source>
</evidence>
<dbReference type="EMBL" id="JAGIOH010000001">
    <property type="protein sequence ID" value="MBP2400894.1"/>
    <property type="molecule type" value="Genomic_DNA"/>
</dbReference>
<protein>
    <recommendedName>
        <fullName evidence="4">Translation initiation factor IF-2</fullName>
    </recommendedName>
</protein>
<sequence length="245" mass="25349">MPDFFDRLLARHVPGRQGAPTAVVRLRPRLPGPFERIETAGTDAPSPIAATAPAPGSARTAGPASVPVSPRPAPSAAPPAPRATTTPPPERPAPAVRLLPARPLLVAPPLPPAATAAPNGERAPGRHSGAARSDTTGRPSAQATRRPAPPASRPPTPTPGTPAVPAVRPKPPQRPTDSTATGDRRRRQKPPERVVHVSIGRLEVTAGQRQGPAKLDRRAGTEDNGRPRPAMTLDQYLGAGRGGQS</sequence>
<accession>A0ABS4XWK1</accession>
<gene>
    <name evidence="2" type="ORF">JO379_000363</name>
</gene>
<feature type="compositionally biased region" description="Low complexity" evidence="1">
    <location>
        <begin position="44"/>
        <end position="68"/>
    </location>
</feature>
<evidence type="ECO:0000313" key="3">
    <source>
        <dbReference type="Proteomes" id="UP001519291"/>
    </source>
</evidence>
<comment type="caution">
    <text evidence="2">The sequence shown here is derived from an EMBL/GenBank/DDBJ whole genome shotgun (WGS) entry which is preliminary data.</text>
</comment>
<name>A0ABS4XWK1_9ACTN</name>
<feature type="compositionally biased region" description="Basic and acidic residues" evidence="1">
    <location>
        <begin position="214"/>
        <end position="226"/>
    </location>
</feature>
<organism evidence="2 3">
    <name type="scientific">Streptomyces syringium</name>
    <dbReference type="NCBI Taxonomy" id="76729"/>
    <lineage>
        <taxon>Bacteria</taxon>
        <taxon>Bacillati</taxon>
        <taxon>Actinomycetota</taxon>
        <taxon>Actinomycetes</taxon>
        <taxon>Kitasatosporales</taxon>
        <taxon>Streptomycetaceae</taxon>
        <taxon>Streptomyces</taxon>
    </lineage>
</organism>
<dbReference type="GeneID" id="91567248"/>
<evidence type="ECO:0008006" key="4">
    <source>
        <dbReference type="Google" id="ProtNLM"/>
    </source>
</evidence>
<feature type="compositionally biased region" description="Pro residues" evidence="1">
    <location>
        <begin position="69"/>
        <end position="92"/>
    </location>
</feature>
<reference evidence="2 3" key="1">
    <citation type="submission" date="2021-03" db="EMBL/GenBank/DDBJ databases">
        <title>Sequencing the genomes of 1000 actinobacteria strains.</title>
        <authorList>
            <person name="Klenk H.-P."/>
        </authorList>
    </citation>
    <scope>NUCLEOTIDE SEQUENCE [LARGE SCALE GENOMIC DNA]</scope>
    <source>
        <strain evidence="2 3">DSM 41480</strain>
    </source>
</reference>
<dbReference type="Proteomes" id="UP001519291">
    <property type="component" value="Unassembled WGS sequence"/>
</dbReference>
<feature type="compositionally biased region" description="Pro residues" evidence="1">
    <location>
        <begin position="147"/>
        <end position="174"/>
    </location>
</feature>
<feature type="compositionally biased region" description="Low complexity" evidence="1">
    <location>
        <begin position="93"/>
        <end position="105"/>
    </location>
</feature>
<dbReference type="RefSeq" id="WP_209513436.1">
    <property type="nucleotide sequence ID" value="NZ_JAGIOH010000001.1"/>
</dbReference>